<evidence type="ECO:0000259" key="5">
    <source>
        <dbReference type="PROSITE" id="PS51186"/>
    </source>
</evidence>
<keyword evidence="2" id="KW-0963">Cytoplasm</keyword>
<dbReference type="SUPFAM" id="SSF55729">
    <property type="entry name" value="Acyl-CoA N-acyltransferases (Nat)"/>
    <property type="match status" value="1"/>
</dbReference>
<proteinExistence type="inferred from homology"/>
<keyword evidence="7" id="KW-1185">Reference proteome</keyword>
<comment type="similarity">
    <text evidence="1">Belongs to the acetyltransferase family. RimI subfamily.</text>
</comment>
<keyword evidence="3 6" id="KW-0808">Transferase</keyword>
<evidence type="ECO:0000256" key="2">
    <source>
        <dbReference type="ARBA" id="ARBA00022490"/>
    </source>
</evidence>
<dbReference type="NCBIfam" id="TIGR01575">
    <property type="entry name" value="rimI"/>
    <property type="match status" value="1"/>
</dbReference>
<dbReference type="PANTHER" id="PTHR43420">
    <property type="entry name" value="ACETYLTRANSFERASE"/>
    <property type="match status" value="1"/>
</dbReference>
<dbReference type="Pfam" id="PF00583">
    <property type="entry name" value="Acetyltransf_1"/>
    <property type="match status" value="1"/>
</dbReference>
<comment type="caution">
    <text evidence="6">The sequence shown here is derived from an EMBL/GenBank/DDBJ whole genome shotgun (WGS) entry which is preliminary data.</text>
</comment>
<keyword evidence="4" id="KW-0012">Acyltransferase</keyword>
<dbReference type="InterPro" id="IPR006464">
    <property type="entry name" value="AcTrfase_RimI/Ard1"/>
</dbReference>
<organism evidence="6 7">
    <name type="scientific">Desulfuribacillus stibiiarsenatis</name>
    <dbReference type="NCBI Taxonomy" id="1390249"/>
    <lineage>
        <taxon>Bacteria</taxon>
        <taxon>Bacillati</taxon>
        <taxon>Bacillota</taxon>
        <taxon>Desulfuribacillia</taxon>
        <taxon>Desulfuribacillales</taxon>
        <taxon>Desulfuribacillaceae</taxon>
        <taxon>Desulfuribacillus</taxon>
    </lineage>
</organism>
<dbReference type="GO" id="GO:0008080">
    <property type="term" value="F:N-acetyltransferase activity"/>
    <property type="evidence" value="ECO:0007669"/>
    <property type="project" value="InterPro"/>
</dbReference>
<dbReference type="Gene3D" id="3.40.630.30">
    <property type="match status" value="1"/>
</dbReference>
<dbReference type="InterPro" id="IPR016181">
    <property type="entry name" value="Acyl_CoA_acyltransferase"/>
</dbReference>
<accession>A0A1E5L570</accession>
<dbReference type="STRING" id="1390249.BHU72_06380"/>
<gene>
    <name evidence="6" type="ORF">BHU72_06380</name>
</gene>
<evidence type="ECO:0000313" key="6">
    <source>
        <dbReference type="EMBL" id="OEH85256.1"/>
    </source>
</evidence>
<reference evidence="6 7" key="1">
    <citation type="submission" date="2016-09" db="EMBL/GenBank/DDBJ databases">
        <title>Desulfuribacillus arsenicus sp. nov., an obligately anaerobic, dissimilatory arsenic- and antimonate-reducing bacterium isolated from anoxic sediments.</title>
        <authorList>
            <person name="Abin C.A."/>
            <person name="Hollibaugh J.T."/>
        </authorList>
    </citation>
    <scope>NUCLEOTIDE SEQUENCE [LARGE SCALE GENOMIC DNA]</scope>
    <source>
        <strain evidence="6 7">MLFW-2</strain>
    </source>
</reference>
<evidence type="ECO:0000313" key="7">
    <source>
        <dbReference type="Proteomes" id="UP000095255"/>
    </source>
</evidence>
<dbReference type="CDD" id="cd04301">
    <property type="entry name" value="NAT_SF"/>
    <property type="match status" value="1"/>
</dbReference>
<dbReference type="EMBL" id="MJAT01000033">
    <property type="protein sequence ID" value="OEH85256.1"/>
    <property type="molecule type" value="Genomic_DNA"/>
</dbReference>
<evidence type="ECO:0000256" key="3">
    <source>
        <dbReference type="ARBA" id="ARBA00022679"/>
    </source>
</evidence>
<dbReference type="OrthoDB" id="9794566at2"/>
<dbReference type="InterPro" id="IPR000182">
    <property type="entry name" value="GNAT_dom"/>
</dbReference>
<dbReference type="AlphaFoldDB" id="A0A1E5L570"/>
<feature type="domain" description="N-acetyltransferase" evidence="5">
    <location>
        <begin position="1"/>
        <end position="145"/>
    </location>
</feature>
<name>A0A1E5L570_9FIRM</name>
<protein>
    <submittedName>
        <fullName evidence="6">Ribosomal-protein-alanine N-acetyltransferase</fullName>
    </submittedName>
</protein>
<dbReference type="PROSITE" id="PS51186">
    <property type="entry name" value="GNAT"/>
    <property type="match status" value="1"/>
</dbReference>
<evidence type="ECO:0000256" key="4">
    <source>
        <dbReference type="ARBA" id="ARBA00023315"/>
    </source>
</evidence>
<dbReference type="PANTHER" id="PTHR43420:SF44">
    <property type="entry name" value="ACETYLTRANSFERASE YPEA"/>
    <property type="match status" value="1"/>
</dbReference>
<dbReference type="InterPro" id="IPR050680">
    <property type="entry name" value="YpeA/RimI_acetyltransf"/>
</dbReference>
<evidence type="ECO:0000256" key="1">
    <source>
        <dbReference type="ARBA" id="ARBA00005395"/>
    </source>
</evidence>
<dbReference type="Proteomes" id="UP000095255">
    <property type="component" value="Unassembled WGS sequence"/>
</dbReference>
<sequence length="159" mass="18227">MTFADIPYVFDIESTVFSLPWSEAAFYNELTDNQLAKYYVLEAKDTKSSTIIGYIGIWLILEEAHITTIAVKPEYQGQGLGCLLLETIMKECKAMGVQRMTLEVRVSNQAARKMYIKYGFVENGIRKKYYSDNGEDAIIMWVVLEEDERDESGTSEFNE</sequence>